<organism evidence="1 2">
    <name type="scientific">Clarias magur</name>
    <name type="common">Asian catfish</name>
    <name type="synonym">Macropteronotus magur</name>
    <dbReference type="NCBI Taxonomy" id="1594786"/>
    <lineage>
        <taxon>Eukaryota</taxon>
        <taxon>Metazoa</taxon>
        <taxon>Chordata</taxon>
        <taxon>Craniata</taxon>
        <taxon>Vertebrata</taxon>
        <taxon>Euteleostomi</taxon>
        <taxon>Actinopterygii</taxon>
        <taxon>Neopterygii</taxon>
        <taxon>Teleostei</taxon>
        <taxon>Ostariophysi</taxon>
        <taxon>Siluriformes</taxon>
        <taxon>Clariidae</taxon>
        <taxon>Clarias</taxon>
    </lineage>
</organism>
<keyword evidence="2" id="KW-1185">Reference proteome</keyword>
<accession>A0A8J4TYQ2</accession>
<name>A0A8J4TYQ2_CLAMG</name>
<dbReference type="Proteomes" id="UP000727407">
    <property type="component" value="Unassembled WGS sequence"/>
</dbReference>
<proteinExistence type="predicted"/>
<comment type="caution">
    <text evidence="1">The sequence shown here is derived from an EMBL/GenBank/DDBJ whole genome shotgun (WGS) entry which is preliminary data.</text>
</comment>
<feature type="non-terminal residue" evidence="1">
    <location>
        <position position="65"/>
    </location>
</feature>
<gene>
    <name evidence="1" type="primary">Aoc3</name>
    <name evidence="1" type="ORF">DAT39_023090</name>
</gene>
<reference evidence="1" key="1">
    <citation type="submission" date="2020-07" db="EMBL/GenBank/DDBJ databases">
        <title>Clarias magur genome sequencing, assembly and annotation.</title>
        <authorList>
            <person name="Kushwaha B."/>
            <person name="Kumar R."/>
            <person name="Das P."/>
            <person name="Joshi C.G."/>
            <person name="Kumar D."/>
            <person name="Nagpure N.S."/>
            <person name="Pandey M."/>
            <person name="Agarwal S."/>
            <person name="Srivastava S."/>
            <person name="Singh M."/>
            <person name="Sahoo L."/>
            <person name="Jayasankar P."/>
            <person name="Meher P.K."/>
            <person name="Koringa P.G."/>
            <person name="Iquebal M.A."/>
            <person name="Das S.P."/>
            <person name="Bit A."/>
            <person name="Patnaik S."/>
            <person name="Patel N."/>
            <person name="Shah T.M."/>
            <person name="Hinsu A."/>
            <person name="Jena J.K."/>
        </authorList>
    </citation>
    <scope>NUCLEOTIDE SEQUENCE</scope>
    <source>
        <strain evidence="1">CIFAMagur01</strain>
        <tissue evidence="1">Testis</tissue>
    </source>
</reference>
<sequence>MCLSLSQGHGTGKLRRAHSMFYSHQFGFIWRLVSERREQARARGKQTGKRRSSCRFPRGVLLPVE</sequence>
<protein>
    <submittedName>
        <fullName evidence="1">Membrane primary amine oxidase</fullName>
    </submittedName>
</protein>
<dbReference type="EMBL" id="QNUK01001419">
    <property type="protein sequence ID" value="KAF5882003.1"/>
    <property type="molecule type" value="Genomic_DNA"/>
</dbReference>
<dbReference type="AlphaFoldDB" id="A0A8J4TYQ2"/>
<evidence type="ECO:0000313" key="2">
    <source>
        <dbReference type="Proteomes" id="UP000727407"/>
    </source>
</evidence>
<evidence type="ECO:0000313" key="1">
    <source>
        <dbReference type="EMBL" id="KAF5882003.1"/>
    </source>
</evidence>